<comment type="caution">
    <text evidence="3">The sequence shown here is derived from an EMBL/GenBank/DDBJ whole genome shotgun (WGS) entry which is preliminary data.</text>
</comment>
<evidence type="ECO:0000256" key="2">
    <source>
        <dbReference type="ARBA" id="ARBA00023002"/>
    </source>
</evidence>
<reference evidence="3" key="1">
    <citation type="submission" date="2020-10" db="EMBL/GenBank/DDBJ databases">
        <title>Ca. Dormibacterota MAGs.</title>
        <authorList>
            <person name="Montgomery K."/>
        </authorList>
    </citation>
    <scope>NUCLEOTIDE SEQUENCE [LARGE SCALE GENOMIC DNA]</scope>
    <source>
        <strain evidence="3">SC8812_S17_10</strain>
    </source>
</reference>
<dbReference type="RefSeq" id="WP_338199732.1">
    <property type="nucleotide sequence ID" value="NZ_JAEKNR010000061.1"/>
</dbReference>
<evidence type="ECO:0000313" key="4">
    <source>
        <dbReference type="Proteomes" id="UP000612893"/>
    </source>
</evidence>
<sequence length="251" mass="26302">MLLDSKNAVVYGGGGAIGGAVARAFAREGARIFLAGRTRERLEEVAAEIRSAGGLARTAEVDALDEKAVDEHAGAVAAEAGGIDISFNLISHGDVQGIPMTEMSVEDYTRPVLTAVTTTFLTSRAAARHMIKRRSGVILMFGGEGDPMRDYYLGGLQTAFHAMESMRRQLASELGPYGVRAVTLRTGGVPDSMPEGVEGRETIASGIEKLTMLGRVATLEDVGNVAAFVASDRARTMTAATVNISAGALID</sequence>
<protein>
    <submittedName>
        <fullName evidence="3">SDR family oxidoreductase</fullName>
    </submittedName>
</protein>
<accession>A0A934K242</accession>
<dbReference type="Proteomes" id="UP000612893">
    <property type="component" value="Unassembled WGS sequence"/>
</dbReference>
<keyword evidence="2" id="KW-0560">Oxidoreductase</keyword>
<dbReference type="CDD" id="cd05233">
    <property type="entry name" value="SDR_c"/>
    <property type="match status" value="1"/>
</dbReference>
<dbReference type="PANTHER" id="PTHR43669:SF3">
    <property type="entry name" value="ALCOHOL DEHYDROGENASE, PUTATIVE (AFU_ORTHOLOGUE AFUA_3G03445)-RELATED"/>
    <property type="match status" value="1"/>
</dbReference>
<evidence type="ECO:0000256" key="1">
    <source>
        <dbReference type="ARBA" id="ARBA00006484"/>
    </source>
</evidence>
<dbReference type="Pfam" id="PF13561">
    <property type="entry name" value="adh_short_C2"/>
    <property type="match status" value="1"/>
</dbReference>
<evidence type="ECO:0000313" key="3">
    <source>
        <dbReference type="EMBL" id="MBJ7597479.1"/>
    </source>
</evidence>
<proteinExistence type="inferred from homology"/>
<dbReference type="AlphaFoldDB" id="A0A934K242"/>
<comment type="similarity">
    <text evidence="1">Belongs to the short-chain dehydrogenases/reductases (SDR) family.</text>
</comment>
<dbReference type="PRINTS" id="PR00081">
    <property type="entry name" value="GDHRDH"/>
</dbReference>
<dbReference type="GO" id="GO:0016491">
    <property type="term" value="F:oxidoreductase activity"/>
    <property type="evidence" value="ECO:0007669"/>
    <property type="project" value="UniProtKB-KW"/>
</dbReference>
<dbReference type="PANTHER" id="PTHR43669">
    <property type="entry name" value="5-KETO-D-GLUCONATE 5-REDUCTASE"/>
    <property type="match status" value="1"/>
</dbReference>
<dbReference type="InterPro" id="IPR036291">
    <property type="entry name" value="NAD(P)-bd_dom_sf"/>
</dbReference>
<dbReference type="Gene3D" id="3.40.50.720">
    <property type="entry name" value="NAD(P)-binding Rossmann-like Domain"/>
    <property type="match status" value="1"/>
</dbReference>
<name>A0A934K242_9BACT</name>
<keyword evidence="4" id="KW-1185">Reference proteome</keyword>
<dbReference type="InterPro" id="IPR002347">
    <property type="entry name" value="SDR_fam"/>
</dbReference>
<dbReference type="EMBL" id="JAEKNR010000061">
    <property type="protein sequence ID" value="MBJ7597479.1"/>
    <property type="molecule type" value="Genomic_DNA"/>
</dbReference>
<gene>
    <name evidence="3" type="ORF">JF922_05260</name>
</gene>
<organism evidence="3 4">
    <name type="scientific">Candidatus Nephthysia bennettiae</name>
    <dbReference type="NCBI Taxonomy" id="3127016"/>
    <lineage>
        <taxon>Bacteria</taxon>
        <taxon>Bacillati</taxon>
        <taxon>Candidatus Dormiibacterota</taxon>
        <taxon>Candidatus Dormibacteria</taxon>
        <taxon>Candidatus Dormibacterales</taxon>
        <taxon>Candidatus Dormibacteraceae</taxon>
        <taxon>Candidatus Nephthysia</taxon>
    </lineage>
</organism>
<dbReference type="SUPFAM" id="SSF51735">
    <property type="entry name" value="NAD(P)-binding Rossmann-fold domains"/>
    <property type="match status" value="1"/>
</dbReference>